<dbReference type="InterPro" id="IPR021708">
    <property type="entry name" value="DUF3291"/>
</dbReference>
<gene>
    <name evidence="2" type="ORF">ACFOX3_09165</name>
</gene>
<accession>A0ABV8V6M9</accession>
<dbReference type="Pfam" id="PF11695">
    <property type="entry name" value="DUF3291"/>
    <property type="match status" value="1"/>
</dbReference>
<dbReference type="Proteomes" id="UP001595840">
    <property type="component" value="Unassembled WGS sequence"/>
</dbReference>
<organism evidence="2 3">
    <name type="scientific">Simiduia curdlanivorans</name>
    <dbReference type="NCBI Taxonomy" id="1492769"/>
    <lineage>
        <taxon>Bacteria</taxon>
        <taxon>Pseudomonadati</taxon>
        <taxon>Pseudomonadota</taxon>
        <taxon>Gammaproteobacteria</taxon>
        <taxon>Cellvibrionales</taxon>
        <taxon>Cellvibrionaceae</taxon>
        <taxon>Simiduia</taxon>
    </lineage>
</organism>
<evidence type="ECO:0000313" key="2">
    <source>
        <dbReference type="EMBL" id="MFC4362472.1"/>
    </source>
</evidence>
<dbReference type="EMBL" id="JBHSCX010000006">
    <property type="protein sequence ID" value="MFC4362472.1"/>
    <property type="molecule type" value="Genomic_DNA"/>
</dbReference>
<protein>
    <submittedName>
        <fullName evidence="2">DUF3291 domain-containing protein</fullName>
    </submittedName>
</protein>
<sequence>MDRYCLAQINIARARDSMDSETMAGFVERLDEINGLADAAPGFIWRLQTADGDATSIQAFDDPKLIVNMSVWADRDSLRNYVYKSLHVELIRDREAWFEKIAIAHQALWWLPQDHIPTVEEGKARLQHLEDYGPTAHAFTFAKYFEPE</sequence>
<name>A0ABV8V6M9_9GAMM</name>
<dbReference type="InterPro" id="IPR011008">
    <property type="entry name" value="Dimeric_a/b-barrel"/>
</dbReference>
<reference evidence="3" key="1">
    <citation type="journal article" date="2019" name="Int. J. Syst. Evol. Microbiol.">
        <title>The Global Catalogue of Microorganisms (GCM) 10K type strain sequencing project: providing services to taxonomists for standard genome sequencing and annotation.</title>
        <authorList>
            <consortium name="The Broad Institute Genomics Platform"/>
            <consortium name="The Broad Institute Genome Sequencing Center for Infectious Disease"/>
            <person name="Wu L."/>
            <person name="Ma J."/>
        </authorList>
    </citation>
    <scope>NUCLEOTIDE SEQUENCE [LARGE SCALE GENOMIC DNA]</scope>
    <source>
        <strain evidence="3">CECT 8570</strain>
    </source>
</reference>
<dbReference type="SUPFAM" id="SSF54909">
    <property type="entry name" value="Dimeric alpha+beta barrel"/>
    <property type="match status" value="1"/>
</dbReference>
<proteinExistence type="predicted"/>
<feature type="domain" description="DUF3291" evidence="1">
    <location>
        <begin position="6"/>
        <end position="143"/>
    </location>
</feature>
<evidence type="ECO:0000259" key="1">
    <source>
        <dbReference type="Pfam" id="PF11695"/>
    </source>
</evidence>
<evidence type="ECO:0000313" key="3">
    <source>
        <dbReference type="Proteomes" id="UP001595840"/>
    </source>
</evidence>
<keyword evidence="3" id="KW-1185">Reference proteome</keyword>
<comment type="caution">
    <text evidence="2">The sequence shown here is derived from an EMBL/GenBank/DDBJ whole genome shotgun (WGS) entry which is preliminary data.</text>
</comment>
<dbReference type="RefSeq" id="WP_290260486.1">
    <property type="nucleotide sequence ID" value="NZ_JAUFQG010000004.1"/>
</dbReference>